<evidence type="ECO:0000313" key="4">
    <source>
        <dbReference type="EMBL" id="CAF5215577.1"/>
    </source>
</evidence>
<dbReference type="EMBL" id="CAJOBH010009752">
    <property type="protein sequence ID" value="CAF4148458.1"/>
    <property type="molecule type" value="Genomic_DNA"/>
</dbReference>
<evidence type="ECO:0000256" key="1">
    <source>
        <dbReference type="SAM" id="MobiDB-lite"/>
    </source>
</evidence>
<feature type="region of interest" description="Disordered" evidence="1">
    <location>
        <begin position="1"/>
        <end position="26"/>
    </location>
</feature>
<comment type="caution">
    <text evidence="3">The sequence shown here is derived from an EMBL/GenBank/DDBJ whole genome shotgun (WGS) entry which is preliminary data.</text>
</comment>
<evidence type="ECO:0000313" key="5">
    <source>
        <dbReference type="Proteomes" id="UP000676336"/>
    </source>
</evidence>
<evidence type="ECO:0000313" key="3">
    <source>
        <dbReference type="EMBL" id="CAF5205276.1"/>
    </source>
</evidence>
<dbReference type="EMBL" id="CAJOBI010335534">
    <property type="protein sequence ID" value="CAF5205276.1"/>
    <property type="molecule type" value="Genomic_DNA"/>
</dbReference>
<organism evidence="3 5">
    <name type="scientific">Rotaria magnacalcarata</name>
    <dbReference type="NCBI Taxonomy" id="392030"/>
    <lineage>
        <taxon>Eukaryota</taxon>
        <taxon>Metazoa</taxon>
        <taxon>Spiralia</taxon>
        <taxon>Gnathifera</taxon>
        <taxon>Rotifera</taxon>
        <taxon>Eurotatoria</taxon>
        <taxon>Bdelloidea</taxon>
        <taxon>Philodinida</taxon>
        <taxon>Philodinidae</taxon>
        <taxon>Rotaria</taxon>
    </lineage>
</organism>
<accession>A0A8S3ISB0</accession>
<sequence>MDENSSSFVQRHRDDSGYGSPVLNHEFLSPHQSSSAYYSYPHTYHPHIPYSNNSFHMYDQLIGNNNIYNTIDSSMTVPAEQLSGPTLDLCSSPLPVCTNSSSTPSKDSNSSNICPPYDYKINWGKE</sequence>
<dbReference type="Proteomes" id="UP000676336">
    <property type="component" value="Unassembled WGS sequence"/>
</dbReference>
<reference evidence="3" key="1">
    <citation type="submission" date="2021-02" db="EMBL/GenBank/DDBJ databases">
        <authorList>
            <person name="Nowell W R."/>
        </authorList>
    </citation>
    <scope>NUCLEOTIDE SEQUENCE</scope>
</reference>
<protein>
    <submittedName>
        <fullName evidence="3">Uncharacterized protein</fullName>
    </submittedName>
</protein>
<dbReference type="Proteomes" id="UP000681967">
    <property type="component" value="Unassembled WGS sequence"/>
</dbReference>
<dbReference type="Proteomes" id="UP000681720">
    <property type="component" value="Unassembled WGS sequence"/>
</dbReference>
<gene>
    <name evidence="2" type="ORF">BYL167_LOCUS21407</name>
    <name evidence="4" type="ORF">GIL414_LOCUS81407</name>
    <name evidence="3" type="ORF">SMN809_LOCUS76714</name>
</gene>
<dbReference type="AlphaFoldDB" id="A0A8S3ISB0"/>
<evidence type="ECO:0000313" key="2">
    <source>
        <dbReference type="EMBL" id="CAF4148458.1"/>
    </source>
</evidence>
<name>A0A8S3ISB0_9BILA</name>
<proteinExistence type="predicted"/>
<dbReference type="EMBL" id="CAJOBJ010357325">
    <property type="protein sequence ID" value="CAF5215577.1"/>
    <property type="molecule type" value="Genomic_DNA"/>
</dbReference>